<keyword evidence="4 7" id="KW-1133">Transmembrane helix</keyword>
<dbReference type="Proteomes" id="UP000318661">
    <property type="component" value="Unassembled WGS sequence"/>
</dbReference>
<evidence type="ECO:0000313" key="10">
    <source>
        <dbReference type="EMBL" id="TMJ12764.1"/>
    </source>
</evidence>
<accession>A0A537L6F6</accession>
<dbReference type="InterPro" id="IPR052027">
    <property type="entry name" value="PspC"/>
</dbReference>
<evidence type="ECO:0000256" key="3">
    <source>
        <dbReference type="ARBA" id="ARBA00022692"/>
    </source>
</evidence>
<keyword evidence="3 7" id="KW-0812">Transmembrane</keyword>
<feature type="compositionally biased region" description="Basic and acidic residues" evidence="6">
    <location>
        <begin position="76"/>
        <end position="86"/>
    </location>
</feature>
<evidence type="ECO:0000256" key="7">
    <source>
        <dbReference type="SAM" id="Phobius"/>
    </source>
</evidence>
<organism evidence="9 12">
    <name type="scientific">Candidatus Segetimicrobium genomatis</name>
    <dbReference type="NCBI Taxonomy" id="2569760"/>
    <lineage>
        <taxon>Bacteria</taxon>
        <taxon>Bacillati</taxon>
        <taxon>Candidatus Sysuimicrobiota</taxon>
        <taxon>Candidatus Sysuimicrobiia</taxon>
        <taxon>Candidatus Sysuimicrobiales</taxon>
        <taxon>Candidatus Segetimicrobiaceae</taxon>
        <taxon>Candidatus Segetimicrobium</taxon>
    </lineage>
</organism>
<comment type="caution">
    <text evidence="9">The sequence shown here is derived from an EMBL/GenBank/DDBJ whole genome shotgun (WGS) entry which is preliminary data.</text>
</comment>
<feature type="transmembrane region" description="Helical" evidence="7">
    <location>
        <begin position="36"/>
        <end position="55"/>
    </location>
</feature>
<feature type="domain" description="Phage shock protein PspC N-terminal" evidence="8">
    <location>
        <begin position="3"/>
        <end position="58"/>
    </location>
</feature>
<comment type="subcellular location">
    <subcellularLocation>
        <location evidence="1">Cell membrane</location>
        <topology evidence="1">Single-pass membrane protein</topology>
    </subcellularLocation>
</comment>
<dbReference type="EMBL" id="VBAJ01000282">
    <property type="protein sequence ID" value="TMJ03581.1"/>
    <property type="molecule type" value="Genomic_DNA"/>
</dbReference>
<gene>
    <name evidence="10" type="ORF">E6G98_02150</name>
    <name evidence="9" type="ORF">E6G99_11455</name>
</gene>
<evidence type="ECO:0000256" key="6">
    <source>
        <dbReference type="SAM" id="MobiDB-lite"/>
    </source>
</evidence>
<evidence type="ECO:0000313" key="11">
    <source>
        <dbReference type="Proteomes" id="UP000315217"/>
    </source>
</evidence>
<feature type="region of interest" description="Disordered" evidence="6">
    <location>
        <begin position="76"/>
        <end position="108"/>
    </location>
</feature>
<dbReference type="GO" id="GO:0005886">
    <property type="term" value="C:plasma membrane"/>
    <property type="evidence" value="ECO:0007669"/>
    <property type="project" value="UniProtKB-SubCell"/>
</dbReference>
<reference evidence="11 12" key="1">
    <citation type="journal article" date="2019" name="Nat. Microbiol.">
        <title>Mediterranean grassland soil C-N compound turnover is dependent on rainfall and depth, and is mediated by genomically divergent microorganisms.</title>
        <authorList>
            <person name="Diamond S."/>
            <person name="Andeer P.F."/>
            <person name="Li Z."/>
            <person name="Crits-Christoph A."/>
            <person name="Burstein D."/>
            <person name="Anantharaman K."/>
            <person name="Lane K.R."/>
            <person name="Thomas B.C."/>
            <person name="Pan C."/>
            <person name="Northen T.R."/>
            <person name="Banfield J.F."/>
        </authorList>
    </citation>
    <scope>NUCLEOTIDE SEQUENCE [LARGE SCALE GENOMIC DNA]</scope>
    <source>
        <strain evidence="10">NP_1</strain>
        <strain evidence="9">NP_2</strain>
    </source>
</reference>
<evidence type="ECO:0000313" key="12">
    <source>
        <dbReference type="Proteomes" id="UP000318661"/>
    </source>
</evidence>
<dbReference type="InterPro" id="IPR007168">
    <property type="entry name" value="Phageshock_PspC_N"/>
</dbReference>
<evidence type="ECO:0000313" key="9">
    <source>
        <dbReference type="EMBL" id="TMJ03581.1"/>
    </source>
</evidence>
<evidence type="ECO:0000256" key="4">
    <source>
        <dbReference type="ARBA" id="ARBA00022989"/>
    </source>
</evidence>
<evidence type="ECO:0000256" key="1">
    <source>
        <dbReference type="ARBA" id="ARBA00004162"/>
    </source>
</evidence>
<dbReference type="Proteomes" id="UP000315217">
    <property type="component" value="Unassembled WGS sequence"/>
</dbReference>
<dbReference type="PANTHER" id="PTHR33885:SF3">
    <property type="entry name" value="PHAGE SHOCK PROTEIN C"/>
    <property type="match status" value="1"/>
</dbReference>
<protein>
    <submittedName>
        <fullName evidence="9">PspC domain-containing protein</fullName>
    </submittedName>
</protein>
<proteinExistence type="predicted"/>
<dbReference type="Pfam" id="PF04024">
    <property type="entry name" value="PspC"/>
    <property type="match status" value="1"/>
</dbReference>
<evidence type="ECO:0000256" key="5">
    <source>
        <dbReference type="ARBA" id="ARBA00023136"/>
    </source>
</evidence>
<dbReference type="AlphaFoldDB" id="A0A537L6F6"/>
<keyword evidence="2" id="KW-1003">Cell membrane</keyword>
<evidence type="ECO:0000259" key="8">
    <source>
        <dbReference type="Pfam" id="PF04024"/>
    </source>
</evidence>
<name>A0A537L6F6_9BACT</name>
<evidence type="ECO:0000256" key="2">
    <source>
        <dbReference type="ARBA" id="ARBA00022475"/>
    </source>
</evidence>
<dbReference type="EMBL" id="VBAI01000015">
    <property type="protein sequence ID" value="TMJ12764.1"/>
    <property type="molecule type" value="Genomic_DNA"/>
</dbReference>
<dbReference type="PANTHER" id="PTHR33885">
    <property type="entry name" value="PHAGE SHOCK PROTEIN C"/>
    <property type="match status" value="1"/>
</dbReference>
<keyword evidence="5 7" id="KW-0472">Membrane</keyword>
<sequence length="108" mass="11673">MARRLHKSKNRLVFGVAGGLAEYFTIDPVIMRAGFILLAFAGGAGIVLYLLLALLMPAADATSAEPLDVVKENLRSAPREATEAGRRVVQVLRGTPEERESEGQGPRR</sequence>